<comment type="caution">
    <text evidence="2">The sequence shown here is derived from an EMBL/GenBank/DDBJ whole genome shotgun (WGS) entry which is preliminary data.</text>
</comment>
<keyword evidence="1" id="KW-0472">Membrane</keyword>
<dbReference type="AlphaFoldDB" id="A0AA88GJN9"/>
<accession>A0AA88GJN9</accession>
<sequence>MNGMEPKRLLLILTLLVWGGCVLYYIVLNDRKQTGKGYESMSSLTNKNVQKTIHTAPSPPQPSVSEKITSPPFQRKVFPITYLNFDFLNQTSTSSRNIEVACSTFISSYFSRNIDTKIPPIVVGYGDDYAHWKKFVRVHDFLISTASDFIHEEDLIFFFDGLDSMFTGEPQDMIKGYMDYLELENFREMNNTTQDWPIIFNCERNKWPSEGEFAVFVKNFDRGFLNKYRHLYPVKTYCPRDSGFLYLNSGMYLGRKKDIKKFFKIAVSIMHDGMDIRKVDDQAVVHYLYIEKKFPIIGDCQSSIFLASYLACEYFQLNSNGCTVSNKLNPLKYPQAVHSNGPKCNTYCPCLYENMQRSEMRTYLERETTMQNVSSIHSLQNVKNNLRIDLYLSDNNKIMSVPLTKFCSEKSLFHFNKDNCLKK</sequence>
<evidence type="ECO:0000256" key="1">
    <source>
        <dbReference type="SAM" id="Phobius"/>
    </source>
</evidence>
<evidence type="ECO:0000313" key="3">
    <source>
        <dbReference type="Proteomes" id="UP000816034"/>
    </source>
</evidence>
<feature type="transmembrane region" description="Helical" evidence="1">
    <location>
        <begin position="9"/>
        <end position="27"/>
    </location>
</feature>
<keyword evidence="3" id="KW-1185">Reference proteome</keyword>
<organism evidence="2 3">
    <name type="scientific">Naegleria lovaniensis</name>
    <name type="common">Amoeba</name>
    <dbReference type="NCBI Taxonomy" id="51637"/>
    <lineage>
        <taxon>Eukaryota</taxon>
        <taxon>Discoba</taxon>
        <taxon>Heterolobosea</taxon>
        <taxon>Tetramitia</taxon>
        <taxon>Eutetramitia</taxon>
        <taxon>Vahlkampfiidae</taxon>
        <taxon>Naegleria</taxon>
    </lineage>
</organism>
<protein>
    <submittedName>
        <fullName evidence="2">Uncharacterized protein</fullName>
    </submittedName>
</protein>
<keyword evidence="1" id="KW-0812">Transmembrane</keyword>
<gene>
    <name evidence="2" type="ORF">C9374_006359</name>
</gene>
<dbReference type="CDD" id="cd22997">
    <property type="entry name" value="GT_LH"/>
    <property type="match status" value="1"/>
</dbReference>
<reference evidence="2 3" key="1">
    <citation type="journal article" date="2018" name="BMC Genomics">
        <title>The genome of Naegleria lovaniensis, the basis for a comparative approach to unravel pathogenicity factors of the human pathogenic amoeba N. fowleri.</title>
        <authorList>
            <person name="Liechti N."/>
            <person name="Schurch N."/>
            <person name="Bruggmann R."/>
            <person name="Wittwer M."/>
        </authorList>
    </citation>
    <scope>NUCLEOTIDE SEQUENCE [LARGE SCALE GENOMIC DNA]</scope>
    <source>
        <strain evidence="2 3">ATCC 30569</strain>
    </source>
</reference>
<proteinExistence type="predicted"/>
<dbReference type="PANTHER" id="PTHR36587">
    <property type="entry name" value="EXPRESSION SITE-ASSOCIATED GENE 3 (ESAG3)-LIKE PROTEIN"/>
    <property type="match status" value="1"/>
</dbReference>
<dbReference type="PROSITE" id="PS51257">
    <property type="entry name" value="PROKAR_LIPOPROTEIN"/>
    <property type="match status" value="1"/>
</dbReference>
<dbReference type="GeneID" id="68098813"/>
<dbReference type="EMBL" id="PYSW02000027">
    <property type="protein sequence ID" value="KAG2381370.1"/>
    <property type="molecule type" value="Genomic_DNA"/>
</dbReference>
<dbReference type="PANTHER" id="PTHR36587:SF2">
    <property type="entry name" value="EXPRESSION SITE-ASSOCIATED GENE 3 (ESAG3)-LIKE PROTEIN"/>
    <property type="match status" value="1"/>
</dbReference>
<evidence type="ECO:0000313" key="2">
    <source>
        <dbReference type="EMBL" id="KAG2381370.1"/>
    </source>
</evidence>
<dbReference type="Proteomes" id="UP000816034">
    <property type="component" value="Unassembled WGS sequence"/>
</dbReference>
<keyword evidence="1" id="KW-1133">Transmembrane helix</keyword>
<dbReference type="RefSeq" id="XP_044547050.1">
    <property type="nucleotide sequence ID" value="XM_044696210.1"/>
</dbReference>
<name>A0AA88GJN9_NAELO</name>